<keyword evidence="2" id="KW-1185">Reference proteome</keyword>
<gene>
    <name evidence="1" type="ORF">Vadar_012749</name>
</gene>
<accession>A0ACB7Y7J2</accession>
<proteinExistence type="predicted"/>
<sequence length="1030" mass="117964">MCDNILWTILGILGKSKDNINARRDLKRMKIRKALHVQRRGSKKAYLPLGQFTMSKDDKDFFLKVLKNVKAPDGYASNISRHVRLKERSIGGLKSHDSHVLMQQLIPVAIRKSLPKKVVEPLIELSIFFSQLCSKGNRASDLEYLRDRIALTLCHLEKIFPPAFFDIMEHLPIHLVDEALIAGPVPYRWMYPIERYLLTLKRYVPNQACPEASIAKGYLMEQCMQFCARYLHEVETKSNRLGRNYDGGDRMGRAVGENTLFHLNQKQWIQAHRYVLFNTSSVAPFVNEHLEFLMNKMPRVGDHQIRREHFETFHTWFKEHVQTLRRSSEINVSEEIQKLAIGPHDIARRFSGYIVNGYRFHVRAIDNNRATQNSGVALKADTVSVASRKDKNPRVGAVYYYGQLTDIIEIRYTNDTKFVLFKCNWIDNVHGKKEDAFKFTLVNFNHLLYRGDQTSDELFILASQANQVWYLPDPVEPSWQVVVKMSQRALFDMHSEDPHTEPYVSQELDDNIVLRDEEAGWGGMLKRKAKHDLPRNRPHTMFEACQRREVESDYVEYVDHTSSQSAPSRSQSHLAPSQPASKGGMSKRKAGHGLSGSRVNTMSEALQRLAAEADDMEDIDGISSQSPSLAPSFQPASWVTPIQETELSQSHRSTSHDSVARPDPSTTNRGQGCAKRIKQWGTGTKLKDNVMDCPEEFYSVAMSLCNKLWKDHKSKSKRIYYKPYIDDPNIDSKVPKDILPDQWADLVKYWRNKHVKMEAAGEAIDKMSVFMKTHDLNDPDVKEFVDDYNDRLSQIDEPLQTIEIRDKIFHQVFGEDGHGYCLTYGTGVPRSAVYKKNAGLSEASSASTIDEITRQVHEKLSGEIEQRLTIEIEQRLTAEMEERLRREVEQRLTEEIEKKLNEKLMEQLKNMEARMDFFEFRAGVDASKQVLDAGSGHRATSEHRVPSEHHTASGHRGAQESVGDDIDNGSELLGTRRTNSQQVIRQKVCLASFHIPKQDVVEGFVVSKDPLLKIDGVPLGLDFWKELVKV</sequence>
<comment type="caution">
    <text evidence="1">The sequence shown here is derived from an EMBL/GenBank/DDBJ whole genome shotgun (WGS) entry which is preliminary data.</text>
</comment>
<protein>
    <submittedName>
        <fullName evidence="1">Uncharacterized protein</fullName>
    </submittedName>
</protein>
<organism evidence="1 2">
    <name type="scientific">Vaccinium darrowii</name>
    <dbReference type="NCBI Taxonomy" id="229202"/>
    <lineage>
        <taxon>Eukaryota</taxon>
        <taxon>Viridiplantae</taxon>
        <taxon>Streptophyta</taxon>
        <taxon>Embryophyta</taxon>
        <taxon>Tracheophyta</taxon>
        <taxon>Spermatophyta</taxon>
        <taxon>Magnoliopsida</taxon>
        <taxon>eudicotyledons</taxon>
        <taxon>Gunneridae</taxon>
        <taxon>Pentapetalae</taxon>
        <taxon>asterids</taxon>
        <taxon>Ericales</taxon>
        <taxon>Ericaceae</taxon>
        <taxon>Vaccinioideae</taxon>
        <taxon>Vaccinieae</taxon>
        <taxon>Vaccinium</taxon>
    </lineage>
</organism>
<evidence type="ECO:0000313" key="2">
    <source>
        <dbReference type="Proteomes" id="UP000828048"/>
    </source>
</evidence>
<dbReference type="Proteomes" id="UP000828048">
    <property type="component" value="Chromosome 7"/>
</dbReference>
<evidence type="ECO:0000313" key="1">
    <source>
        <dbReference type="EMBL" id="KAH7849082.1"/>
    </source>
</evidence>
<name>A0ACB7Y7J2_9ERIC</name>
<reference evidence="1 2" key="1">
    <citation type="journal article" date="2021" name="Hortic Res">
        <title>High-quality reference genome and annotation aids understanding of berry development for evergreen blueberry (Vaccinium darrowii).</title>
        <authorList>
            <person name="Yu J."/>
            <person name="Hulse-Kemp A.M."/>
            <person name="Babiker E."/>
            <person name="Staton M."/>
        </authorList>
    </citation>
    <scope>NUCLEOTIDE SEQUENCE [LARGE SCALE GENOMIC DNA]</scope>
    <source>
        <strain evidence="2">cv. NJ 8807/NJ 8810</strain>
        <tissue evidence="1">Young leaf</tissue>
    </source>
</reference>
<dbReference type="EMBL" id="CM037157">
    <property type="protein sequence ID" value="KAH7849082.1"/>
    <property type="molecule type" value="Genomic_DNA"/>
</dbReference>